<protein>
    <submittedName>
        <fullName evidence="3">Prenyltransferase UbiA</fullName>
    </submittedName>
</protein>
<dbReference type="Proteomes" id="UP000295781">
    <property type="component" value="Chromosome"/>
</dbReference>
<feature type="signal peptide" evidence="2">
    <location>
        <begin position="1"/>
        <end position="16"/>
    </location>
</feature>
<dbReference type="SUPFAM" id="SSF48208">
    <property type="entry name" value="Six-hairpin glycosidases"/>
    <property type="match status" value="1"/>
</dbReference>
<dbReference type="EMBL" id="CP012670">
    <property type="protein sequence ID" value="AUX20762.1"/>
    <property type="molecule type" value="Genomic_DNA"/>
</dbReference>
<dbReference type="AlphaFoldDB" id="A0A4V0NCY2"/>
<feature type="compositionally biased region" description="Low complexity" evidence="1">
    <location>
        <begin position="32"/>
        <end position="54"/>
    </location>
</feature>
<name>A0A4V0NCY2_SORCE</name>
<dbReference type="Gene3D" id="1.50.10.20">
    <property type="match status" value="1"/>
</dbReference>
<gene>
    <name evidence="3" type="primary">ubiA</name>
    <name evidence="3" type="ORF">SOCEGT47_012360</name>
</gene>
<proteinExistence type="predicted"/>
<feature type="region of interest" description="Disordered" evidence="1">
    <location>
        <begin position="609"/>
        <end position="660"/>
    </location>
</feature>
<dbReference type="GO" id="GO:0005975">
    <property type="term" value="P:carbohydrate metabolic process"/>
    <property type="evidence" value="ECO:0007669"/>
    <property type="project" value="InterPro"/>
</dbReference>
<dbReference type="InterPro" id="IPR008928">
    <property type="entry name" value="6-hairpin_glycosidase_sf"/>
</dbReference>
<keyword evidence="2" id="KW-0732">Signal</keyword>
<feature type="chain" id="PRO_5020786040" evidence="2">
    <location>
        <begin position="17"/>
        <end position="660"/>
    </location>
</feature>
<evidence type="ECO:0000313" key="4">
    <source>
        <dbReference type="Proteomes" id="UP000295781"/>
    </source>
</evidence>
<evidence type="ECO:0000256" key="1">
    <source>
        <dbReference type="SAM" id="MobiDB-lite"/>
    </source>
</evidence>
<sequence>MRFARALSLSSLAMLAAITGALTTACERRAPGEAPAAAQSSAAPSAAESANRKAPGVTKIAAPRGDDRFAAQIAANLPRVPDPAIQVPEGGGAGAALDNGVFRDRVIAFVRQVAAGGDKVTCDLPLSSKRPFRAVVWGYRDGKQIARGEASDAGLCVALKDAARRAVAAAGGAREALAGARLVVELPDHHESMVEHQGKGVELTHGLVPVRVLDKALLQRRIEDGERYLLRVIDPAHKGVHKYYHAPVDRFEPELHTIYSASTAFTLLKLNAYRPDERLLRAAKDAAGFMMRMQSHEQRDRTAGAFFYAFDLERQRPERRLVVGTASKSIFTLLELHALTKEKRYLESAVLAATWLVSMQRPDGSVRSVLTGQAGGAWKVQGKESMLYTGQVLSALSRTYRATKDRKFLDAAAQTAGYLLGKISTKGCYLGDDYRKPNPISSSWAVLSLLDFARASGEERFEQAVFRCADDLLRRQWRRPEDVYRYGRWQRSRSSSGNGWLAEVMSEVYLYCREEGRGGCAPYKDATIAAIRLLLQYTYGPDNAFVVKNPKAAEGGVFWSVRDRYVRTDSVCHAMNAYLNVVGELGDGPLLELPERPLAERMALAAEAADAAQAAGVAEDEREERDEAAAGQPSRGPSGPRGEDPDDEEGSDRGPAARQP</sequence>
<dbReference type="RefSeq" id="WP_129346161.1">
    <property type="nucleotide sequence ID" value="NZ_CP012670.1"/>
</dbReference>
<keyword evidence="3" id="KW-0808">Transferase</keyword>
<organism evidence="3 4">
    <name type="scientific">Sorangium cellulosum</name>
    <name type="common">Polyangium cellulosum</name>
    <dbReference type="NCBI Taxonomy" id="56"/>
    <lineage>
        <taxon>Bacteria</taxon>
        <taxon>Pseudomonadati</taxon>
        <taxon>Myxococcota</taxon>
        <taxon>Polyangia</taxon>
        <taxon>Polyangiales</taxon>
        <taxon>Polyangiaceae</taxon>
        <taxon>Sorangium</taxon>
    </lineage>
</organism>
<dbReference type="PROSITE" id="PS51257">
    <property type="entry name" value="PROKAR_LIPOPROTEIN"/>
    <property type="match status" value="1"/>
</dbReference>
<accession>A0A4V0NCY2</accession>
<feature type="region of interest" description="Disordered" evidence="1">
    <location>
        <begin position="32"/>
        <end position="61"/>
    </location>
</feature>
<feature type="compositionally biased region" description="Low complexity" evidence="1">
    <location>
        <begin position="629"/>
        <end position="640"/>
    </location>
</feature>
<dbReference type="OrthoDB" id="5483785at2"/>
<evidence type="ECO:0000313" key="3">
    <source>
        <dbReference type="EMBL" id="AUX20762.1"/>
    </source>
</evidence>
<dbReference type="GO" id="GO:0016740">
    <property type="term" value="F:transferase activity"/>
    <property type="evidence" value="ECO:0007669"/>
    <property type="project" value="UniProtKB-KW"/>
</dbReference>
<reference evidence="3 4" key="1">
    <citation type="submission" date="2015-09" db="EMBL/GenBank/DDBJ databases">
        <title>Sorangium comparison.</title>
        <authorList>
            <person name="Zaburannyi N."/>
            <person name="Bunk B."/>
            <person name="Overmann J."/>
            <person name="Mueller R."/>
        </authorList>
    </citation>
    <scope>NUCLEOTIDE SEQUENCE [LARGE SCALE GENOMIC DNA]</scope>
    <source>
        <strain evidence="3 4">So ceGT47</strain>
    </source>
</reference>
<evidence type="ECO:0000256" key="2">
    <source>
        <dbReference type="SAM" id="SignalP"/>
    </source>
</evidence>